<evidence type="ECO:0008006" key="4">
    <source>
        <dbReference type="Google" id="ProtNLM"/>
    </source>
</evidence>
<accession>A0ABM7HTN9</accession>
<reference evidence="2 3" key="1">
    <citation type="journal article" date="2019" name="Emerg. Microbes Infect.">
        <title>Comprehensive subspecies identification of 175 nontuberculous mycobacteria species based on 7547 genomic profiles.</title>
        <authorList>
            <person name="Matsumoto Y."/>
            <person name="Kinjo T."/>
            <person name="Motooka D."/>
            <person name="Nabeya D."/>
            <person name="Jung N."/>
            <person name="Uechi K."/>
            <person name="Horii T."/>
            <person name="Iida T."/>
            <person name="Fujita J."/>
            <person name="Nakamura S."/>
        </authorList>
    </citation>
    <scope>NUCLEOTIDE SEQUENCE [LARGE SCALE GENOMIC DNA]</scope>
    <source>
        <strain evidence="2 3">JCM 12375</strain>
    </source>
</reference>
<dbReference type="EMBL" id="AP022567">
    <property type="protein sequence ID" value="BBX33930.1"/>
    <property type="molecule type" value="Genomic_DNA"/>
</dbReference>
<sequence length="118" mass="13049">MNAALRATGIAGAEFDEYELEALDAACAVADRAEQLQAMYDAELAKGDEAKATTLVRLSAEARHCERQSLQLLDRVRVTPEPPKSARHQRAANARWGRRDRLNQPVVDGHVVRLEGSR</sequence>
<organism evidence="2 3">
    <name type="scientific">Mycolicibacterium mageritense</name>
    <name type="common">Mycobacterium mageritense</name>
    <dbReference type="NCBI Taxonomy" id="53462"/>
    <lineage>
        <taxon>Bacteria</taxon>
        <taxon>Bacillati</taxon>
        <taxon>Actinomycetota</taxon>
        <taxon>Actinomycetes</taxon>
        <taxon>Mycobacteriales</taxon>
        <taxon>Mycobacteriaceae</taxon>
        <taxon>Mycolicibacterium</taxon>
    </lineage>
</organism>
<keyword evidence="3" id="KW-1185">Reference proteome</keyword>
<feature type="region of interest" description="Disordered" evidence="1">
    <location>
        <begin position="79"/>
        <end position="102"/>
    </location>
</feature>
<proteinExistence type="predicted"/>
<name>A0ABM7HTN9_MYCME</name>
<protein>
    <recommendedName>
        <fullName evidence="4">DUF222 domain-containing protein</fullName>
    </recommendedName>
</protein>
<evidence type="ECO:0000313" key="3">
    <source>
        <dbReference type="Proteomes" id="UP000465622"/>
    </source>
</evidence>
<gene>
    <name evidence="2" type="ORF">MMAGJ_32120</name>
</gene>
<dbReference type="Proteomes" id="UP000465622">
    <property type="component" value="Chromosome"/>
</dbReference>
<evidence type="ECO:0000313" key="2">
    <source>
        <dbReference type="EMBL" id="BBX33930.1"/>
    </source>
</evidence>
<evidence type="ECO:0000256" key="1">
    <source>
        <dbReference type="SAM" id="MobiDB-lite"/>
    </source>
</evidence>